<reference evidence="5 6" key="2">
    <citation type="journal article" date="2013" name="PLoS Genet.">
        <title>Comparative genome structure, secondary metabolite, and effector coding capacity across Cochliobolus pathogens.</title>
        <authorList>
            <person name="Condon B.J."/>
            <person name="Leng Y."/>
            <person name="Wu D."/>
            <person name="Bushley K.E."/>
            <person name="Ohm R.A."/>
            <person name="Otillar R."/>
            <person name="Martin J."/>
            <person name="Schackwitz W."/>
            <person name="Grimwood J."/>
            <person name="MohdZainudin N."/>
            <person name="Xue C."/>
            <person name="Wang R."/>
            <person name="Manning V.A."/>
            <person name="Dhillon B."/>
            <person name="Tu Z.J."/>
            <person name="Steffenson B.J."/>
            <person name="Salamov A."/>
            <person name="Sun H."/>
            <person name="Lowry S."/>
            <person name="LaButti K."/>
            <person name="Han J."/>
            <person name="Copeland A."/>
            <person name="Lindquist E."/>
            <person name="Barry K."/>
            <person name="Schmutz J."/>
            <person name="Baker S.E."/>
            <person name="Ciuffetti L.M."/>
            <person name="Grigoriev I.V."/>
            <person name="Zhong S."/>
            <person name="Turgeon B.G."/>
        </authorList>
    </citation>
    <scope>NUCLEOTIDE SEQUENCE [LARGE SCALE GENOMIC DNA]</scope>
    <source>
        <strain evidence="6">28A</strain>
    </source>
</reference>
<evidence type="ECO:0000313" key="5">
    <source>
        <dbReference type="EMBL" id="EOA87057.1"/>
    </source>
</evidence>
<dbReference type="AlphaFoldDB" id="R0KG66"/>
<dbReference type="GO" id="GO:0030488">
    <property type="term" value="P:tRNA methylation"/>
    <property type="evidence" value="ECO:0007669"/>
    <property type="project" value="TreeGrafter"/>
</dbReference>
<dbReference type="Proteomes" id="UP000016935">
    <property type="component" value="Unassembled WGS sequence"/>
</dbReference>
<gene>
    <name evidence="5" type="ORF">SETTUDRAFT_41520</name>
</gene>
<name>R0KG66_EXST2</name>
<dbReference type="GeneID" id="19404704"/>
<evidence type="ECO:0000313" key="6">
    <source>
        <dbReference type="Proteomes" id="UP000016935"/>
    </source>
</evidence>
<dbReference type="InterPro" id="IPR029063">
    <property type="entry name" value="SAM-dependent_MTases_sf"/>
</dbReference>
<sequence>MADQDTAELTAKVALVVPKNHVKTVKSALEQANQLDRSSKILPESSQDTTRHAAQQARFPLLSFDVESGQYVDSSQYADASVPPQQSQHQPPGASAEGSKTKFPALDFDPVRGEYVDASNKAEPYPPQQDTVHQRMRIPTTISYPPGVGETSADLIEENGHRFKTTILRNLNLHHLCSDIELAHHVASAGASRPSAIKSPVHKALKEGLSAIGEAGLLDVDVSPEALVSAFPDGYSLYKPMLLLPHNAFSSPPWKTLLSKTALDSKLLEPIWKRVAEAVGATHVAVNSPIPLRSNSSAHADSEASPRSQENILRSPVDLVPIYGDFGPSPTPGTMSCPTAADFEQALWVAAKQNGIWQVWAPRYTMFSRGNIREKTRILNLPSVANDFDVPSAAVDLYAGIGYFAFSYRKSGHDRTHGIRRVMCWELNPWSVEGLRRGAEKNGWACSIIKGDGVSHVPSESELQEADFWVFQASNEGANEDYASVLAGSDSAACKLPVRHVNLGLLPSSRPSWEVAVRMLDEQRGGWIHVHENVGMRDIESRSRDIEDSIAQLIRHEIGRTDRAALKMEHVEWVKMYAPGVVHCVFDVHVPGVH</sequence>
<proteinExistence type="predicted"/>
<protein>
    <recommendedName>
        <fullName evidence="1">tRNA(Phe) (4-demethylwyosine(37)-C(7)) aminocarboxypropyltransferase</fullName>
        <ecNumber evidence="1">2.5.1.114</ecNumber>
    </recommendedName>
</protein>
<dbReference type="RefSeq" id="XP_008025127.1">
    <property type="nucleotide sequence ID" value="XM_008026936.1"/>
</dbReference>
<dbReference type="InterPro" id="IPR030382">
    <property type="entry name" value="MeTrfase_TRM5/TYW2"/>
</dbReference>
<dbReference type="HOGENOM" id="CLU_023588_2_1_1"/>
<dbReference type="EMBL" id="KB908592">
    <property type="protein sequence ID" value="EOA87057.1"/>
    <property type="molecule type" value="Genomic_DNA"/>
</dbReference>
<dbReference type="OrthoDB" id="2387925at2759"/>
<feature type="domain" description="SAM-dependent methyltransferase TRM5/TYW2-type" evidence="4">
    <location>
        <begin position="272"/>
        <end position="592"/>
    </location>
</feature>
<accession>R0KG66</accession>
<dbReference type="PANTHER" id="PTHR23245">
    <property type="entry name" value="TRNA METHYLTRANSFERASE"/>
    <property type="match status" value="1"/>
</dbReference>
<dbReference type="PROSITE" id="PS51684">
    <property type="entry name" value="SAM_MT_TRM5_TYW2"/>
    <property type="match status" value="1"/>
</dbReference>
<comment type="catalytic activity">
    <reaction evidence="2">
        <text>4-demethylwyosine(37) in tRNA(Phe) + S-adenosyl-L-methionine = 4-demethyl-7-[(3S)-3-amino-3-carboxypropyl]wyosine(37) in tRNA(Phe) + S-methyl-5'-thioadenosine + H(+)</text>
        <dbReference type="Rhea" id="RHEA:36355"/>
        <dbReference type="Rhea" id="RHEA-COMP:10164"/>
        <dbReference type="Rhea" id="RHEA-COMP:10378"/>
        <dbReference type="ChEBI" id="CHEBI:15378"/>
        <dbReference type="ChEBI" id="CHEBI:17509"/>
        <dbReference type="ChEBI" id="CHEBI:59789"/>
        <dbReference type="ChEBI" id="CHEBI:64315"/>
        <dbReference type="ChEBI" id="CHEBI:73550"/>
        <dbReference type="EC" id="2.5.1.114"/>
    </reaction>
</comment>
<dbReference type="GO" id="GO:0008175">
    <property type="term" value="F:tRNA methyltransferase activity"/>
    <property type="evidence" value="ECO:0007669"/>
    <property type="project" value="TreeGrafter"/>
</dbReference>
<dbReference type="Gene3D" id="3.40.50.150">
    <property type="entry name" value="Vaccinia Virus protein VP39"/>
    <property type="match status" value="1"/>
</dbReference>
<dbReference type="GO" id="GO:0005737">
    <property type="term" value="C:cytoplasm"/>
    <property type="evidence" value="ECO:0007669"/>
    <property type="project" value="TreeGrafter"/>
</dbReference>
<feature type="region of interest" description="Disordered" evidence="3">
    <location>
        <begin position="31"/>
        <end position="54"/>
    </location>
</feature>
<feature type="region of interest" description="Disordered" evidence="3">
    <location>
        <begin position="74"/>
        <end position="104"/>
    </location>
</feature>
<dbReference type="GO" id="GO:0031591">
    <property type="term" value="P:wybutosine biosynthetic process"/>
    <property type="evidence" value="ECO:0007669"/>
    <property type="project" value="TreeGrafter"/>
</dbReference>
<evidence type="ECO:0000256" key="3">
    <source>
        <dbReference type="SAM" id="MobiDB-lite"/>
    </source>
</evidence>
<evidence type="ECO:0000256" key="1">
    <source>
        <dbReference type="ARBA" id="ARBA00012265"/>
    </source>
</evidence>
<dbReference type="GO" id="GO:0102522">
    <property type="term" value="F:tRNA 4-demethylwyosine alpha-amino-alpha-carboxypropyltransferase activity"/>
    <property type="evidence" value="ECO:0007669"/>
    <property type="project" value="UniProtKB-EC"/>
</dbReference>
<dbReference type="SUPFAM" id="SSF53335">
    <property type="entry name" value="S-adenosyl-L-methionine-dependent methyltransferases"/>
    <property type="match status" value="1"/>
</dbReference>
<reference evidence="5 6" key="1">
    <citation type="journal article" date="2012" name="PLoS Pathog.">
        <title>Diverse lifestyles and strategies of plant pathogenesis encoded in the genomes of eighteen Dothideomycetes fungi.</title>
        <authorList>
            <person name="Ohm R.A."/>
            <person name="Feau N."/>
            <person name="Henrissat B."/>
            <person name="Schoch C.L."/>
            <person name="Horwitz B.A."/>
            <person name="Barry K.W."/>
            <person name="Condon B.J."/>
            <person name="Copeland A.C."/>
            <person name="Dhillon B."/>
            <person name="Glaser F."/>
            <person name="Hesse C.N."/>
            <person name="Kosti I."/>
            <person name="LaButti K."/>
            <person name="Lindquist E.A."/>
            <person name="Lucas S."/>
            <person name="Salamov A.A."/>
            <person name="Bradshaw R.E."/>
            <person name="Ciuffetti L."/>
            <person name="Hamelin R.C."/>
            <person name="Kema G.H.J."/>
            <person name="Lawrence C."/>
            <person name="Scott J.A."/>
            <person name="Spatafora J.W."/>
            <person name="Turgeon B.G."/>
            <person name="de Wit P.J.G.M."/>
            <person name="Zhong S."/>
            <person name="Goodwin S.B."/>
            <person name="Grigoriev I.V."/>
        </authorList>
    </citation>
    <scope>NUCLEOTIDE SEQUENCE [LARGE SCALE GENOMIC DNA]</scope>
    <source>
        <strain evidence="6">28A</strain>
    </source>
</reference>
<dbReference type="eggNOG" id="KOG1227">
    <property type="taxonomic scope" value="Eukaryota"/>
</dbReference>
<evidence type="ECO:0000259" key="4">
    <source>
        <dbReference type="PROSITE" id="PS51684"/>
    </source>
</evidence>
<feature type="compositionally biased region" description="Low complexity" evidence="3">
    <location>
        <begin position="83"/>
        <end position="92"/>
    </location>
</feature>
<organism evidence="5 6">
    <name type="scientific">Exserohilum turcicum (strain 28A)</name>
    <name type="common">Northern leaf blight fungus</name>
    <name type="synonym">Setosphaeria turcica</name>
    <dbReference type="NCBI Taxonomy" id="671987"/>
    <lineage>
        <taxon>Eukaryota</taxon>
        <taxon>Fungi</taxon>
        <taxon>Dikarya</taxon>
        <taxon>Ascomycota</taxon>
        <taxon>Pezizomycotina</taxon>
        <taxon>Dothideomycetes</taxon>
        <taxon>Pleosporomycetidae</taxon>
        <taxon>Pleosporales</taxon>
        <taxon>Pleosporineae</taxon>
        <taxon>Pleosporaceae</taxon>
        <taxon>Exserohilum</taxon>
    </lineage>
</organism>
<keyword evidence="6" id="KW-1185">Reference proteome</keyword>
<dbReference type="PANTHER" id="PTHR23245:SF25">
    <property type="entry name" value="TRNA WYBUTOSINE-SYNTHESIZING PROTEIN 2 HOMOLOG"/>
    <property type="match status" value="1"/>
</dbReference>
<dbReference type="EC" id="2.5.1.114" evidence="1"/>
<evidence type="ECO:0000256" key="2">
    <source>
        <dbReference type="ARBA" id="ARBA00049400"/>
    </source>
</evidence>
<dbReference type="STRING" id="671987.R0KG66"/>